<dbReference type="GO" id="GO:0016020">
    <property type="term" value="C:membrane"/>
    <property type="evidence" value="ECO:0007669"/>
    <property type="project" value="UniProtKB-SubCell"/>
</dbReference>
<keyword evidence="4 6" id="KW-0472">Membrane</keyword>
<dbReference type="PANTHER" id="PTHR23423">
    <property type="entry name" value="ORGANIC SOLUTE TRANSPORTER-RELATED"/>
    <property type="match status" value="1"/>
</dbReference>
<organism evidence="7 8">
    <name type="scientific">Sporormia fimetaria CBS 119925</name>
    <dbReference type="NCBI Taxonomy" id="1340428"/>
    <lineage>
        <taxon>Eukaryota</taxon>
        <taxon>Fungi</taxon>
        <taxon>Dikarya</taxon>
        <taxon>Ascomycota</taxon>
        <taxon>Pezizomycotina</taxon>
        <taxon>Dothideomycetes</taxon>
        <taxon>Pleosporomycetidae</taxon>
        <taxon>Pleosporales</taxon>
        <taxon>Sporormiaceae</taxon>
        <taxon>Sporormia</taxon>
    </lineage>
</organism>
<keyword evidence="2 6" id="KW-0812">Transmembrane</keyword>
<accession>A0A6A6VLH2</accession>
<name>A0A6A6VLH2_9PLEO</name>
<dbReference type="Pfam" id="PF03619">
    <property type="entry name" value="Solute_trans_a"/>
    <property type="match status" value="1"/>
</dbReference>
<dbReference type="AlphaFoldDB" id="A0A6A6VLH2"/>
<feature type="transmembrane region" description="Helical" evidence="6">
    <location>
        <begin position="102"/>
        <end position="123"/>
    </location>
</feature>
<dbReference type="OrthoDB" id="5348404at2759"/>
<evidence type="ECO:0000256" key="4">
    <source>
        <dbReference type="ARBA" id="ARBA00023136"/>
    </source>
</evidence>
<feature type="region of interest" description="Disordered" evidence="5">
    <location>
        <begin position="430"/>
        <end position="450"/>
    </location>
</feature>
<sequence length="483" mass="57127">MRFRPLLHRQFKLLFYGHSTHAHLQPALTGHPPKFPTPCSPLAPDEFPRYRHRYIMDIPPPIITVVELSIGQVQCESTEQEKVRVSNKALWPEYPFLTVHNIGVVVCGTFATIALSLSFYLIWRHATHYLRPYEQKHIIRILFMVPVYVIATFLSYVVYHHALYFDFIRDCYEAVALASFFTLLCHYVAPNLHDQKEYFRGVEPKNWLVQKHVLRRHPMSWRRPRSGLTWFNIIWFGVFQYCFFRPLLSLIVGITHWRNLYCRGSHDPRFAYVWVTGFLVASVTIAMYTLVHFFRQLRPDLGGRRPVLKFTSIKLVIFFCFWQNLLVWLLLKHKAFKKIQAVSEPDWRTGLPCLLICVEMSIFSYMHLHAFEWRSYDLNNLEDNRDLWPWAYAHGPWRALVSALNPWDIVKAVSRAFYWMFVGVWRRENDSSYDSHRTSPPTPASLEKGDAALDPRKRNYSEVMTKLDFRKSLLRRRLGAITA</sequence>
<feature type="transmembrane region" description="Helical" evidence="6">
    <location>
        <begin position="311"/>
        <end position="331"/>
    </location>
</feature>
<evidence type="ECO:0000256" key="2">
    <source>
        <dbReference type="ARBA" id="ARBA00022692"/>
    </source>
</evidence>
<keyword evidence="3 6" id="KW-1133">Transmembrane helix</keyword>
<dbReference type="SMART" id="SM01417">
    <property type="entry name" value="Solute_trans_a"/>
    <property type="match status" value="1"/>
</dbReference>
<evidence type="ECO:0000313" key="8">
    <source>
        <dbReference type="Proteomes" id="UP000799440"/>
    </source>
</evidence>
<dbReference type="EMBL" id="MU006562">
    <property type="protein sequence ID" value="KAF2751462.1"/>
    <property type="molecule type" value="Genomic_DNA"/>
</dbReference>
<evidence type="ECO:0000313" key="7">
    <source>
        <dbReference type="EMBL" id="KAF2751462.1"/>
    </source>
</evidence>
<evidence type="ECO:0000256" key="6">
    <source>
        <dbReference type="SAM" id="Phobius"/>
    </source>
</evidence>
<proteinExistence type="predicted"/>
<reference evidence="7" key="1">
    <citation type="journal article" date="2020" name="Stud. Mycol.">
        <title>101 Dothideomycetes genomes: a test case for predicting lifestyles and emergence of pathogens.</title>
        <authorList>
            <person name="Haridas S."/>
            <person name="Albert R."/>
            <person name="Binder M."/>
            <person name="Bloem J."/>
            <person name="Labutti K."/>
            <person name="Salamov A."/>
            <person name="Andreopoulos B."/>
            <person name="Baker S."/>
            <person name="Barry K."/>
            <person name="Bills G."/>
            <person name="Bluhm B."/>
            <person name="Cannon C."/>
            <person name="Castanera R."/>
            <person name="Culley D."/>
            <person name="Daum C."/>
            <person name="Ezra D."/>
            <person name="Gonzalez J."/>
            <person name="Henrissat B."/>
            <person name="Kuo A."/>
            <person name="Liang C."/>
            <person name="Lipzen A."/>
            <person name="Lutzoni F."/>
            <person name="Magnuson J."/>
            <person name="Mondo S."/>
            <person name="Nolan M."/>
            <person name="Ohm R."/>
            <person name="Pangilinan J."/>
            <person name="Park H.-J."/>
            <person name="Ramirez L."/>
            <person name="Alfaro M."/>
            <person name="Sun H."/>
            <person name="Tritt A."/>
            <person name="Yoshinaga Y."/>
            <person name="Zwiers L.-H."/>
            <person name="Turgeon B."/>
            <person name="Goodwin S."/>
            <person name="Spatafora J."/>
            <person name="Crous P."/>
            <person name="Grigoriev I."/>
        </authorList>
    </citation>
    <scope>NUCLEOTIDE SEQUENCE</scope>
    <source>
        <strain evidence="7">CBS 119925</strain>
    </source>
</reference>
<comment type="subcellular location">
    <subcellularLocation>
        <location evidence="1">Membrane</location>
        <topology evidence="1">Multi-pass membrane protein</topology>
    </subcellularLocation>
</comment>
<keyword evidence="8" id="KW-1185">Reference proteome</keyword>
<evidence type="ECO:0000256" key="1">
    <source>
        <dbReference type="ARBA" id="ARBA00004141"/>
    </source>
</evidence>
<feature type="transmembrane region" description="Helical" evidence="6">
    <location>
        <begin position="138"/>
        <end position="159"/>
    </location>
</feature>
<protein>
    <submittedName>
        <fullName evidence="7">DUF300-domain-containing protein</fullName>
    </submittedName>
</protein>
<dbReference type="Proteomes" id="UP000799440">
    <property type="component" value="Unassembled WGS sequence"/>
</dbReference>
<feature type="transmembrane region" description="Helical" evidence="6">
    <location>
        <begin position="269"/>
        <end position="291"/>
    </location>
</feature>
<evidence type="ECO:0000256" key="5">
    <source>
        <dbReference type="SAM" id="MobiDB-lite"/>
    </source>
</evidence>
<feature type="transmembrane region" description="Helical" evidence="6">
    <location>
        <begin position="233"/>
        <end position="257"/>
    </location>
</feature>
<dbReference type="InterPro" id="IPR005178">
    <property type="entry name" value="Ostalpha/TMEM184C"/>
</dbReference>
<evidence type="ECO:0000256" key="3">
    <source>
        <dbReference type="ARBA" id="ARBA00022989"/>
    </source>
</evidence>
<gene>
    <name evidence="7" type="ORF">M011DRAFT_416339</name>
</gene>